<dbReference type="PANTHER" id="PTHR43024:SF1">
    <property type="entry name" value="UDP-N-ACETYLMURAMOYL-TRIPEPTIDE--D-ALANYL-D-ALANINE LIGASE"/>
    <property type="match status" value="1"/>
</dbReference>
<evidence type="ECO:0000259" key="14">
    <source>
        <dbReference type="Pfam" id="PF08245"/>
    </source>
</evidence>
<evidence type="ECO:0000256" key="2">
    <source>
        <dbReference type="ARBA" id="ARBA00022598"/>
    </source>
</evidence>
<proteinExistence type="inferred from homology"/>
<organism evidence="15 16">
    <name type="scientific">Sediminibacillus dalangtanensis</name>
    <dbReference type="NCBI Taxonomy" id="2729421"/>
    <lineage>
        <taxon>Bacteria</taxon>
        <taxon>Bacillati</taxon>
        <taxon>Bacillota</taxon>
        <taxon>Bacilli</taxon>
        <taxon>Bacillales</taxon>
        <taxon>Bacillaceae</taxon>
        <taxon>Sediminibacillus</taxon>
    </lineage>
</organism>
<dbReference type="GO" id="GO:0016874">
    <property type="term" value="F:ligase activity"/>
    <property type="evidence" value="ECO:0007669"/>
    <property type="project" value="UniProtKB-KW"/>
</dbReference>
<feature type="binding site" evidence="10">
    <location>
        <begin position="114"/>
        <end position="120"/>
    </location>
    <ligand>
        <name>ATP</name>
        <dbReference type="ChEBI" id="CHEBI:30616"/>
    </ligand>
</feature>
<dbReference type="Gene3D" id="3.40.1190.10">
    <property type="entry name" value="Mur-like, catalytic domain"/>
    <property type="match status" value="1"/>
</dbReference>
<evidence type="ECO:0000313" key="16">
    <source>
        <dbReference type="Proteomes" id="UP000665043"/>
    </source>
</evidence>
<dbReference type="PANTHER" id="PTHR43024">
    <property type="entry name" value="UDP-N-ACETYLMURAMOYL-TRIPEPTIDE--D-ALANYL-D-ALANINE LIGASE"/>
    <property type="match status" value="1"/>
</dbReference>
<name>A0ABX7VQX1_9BACI</name>
<dbReference type="NCBIfam" id="TIGR01143">
    <property type="entry name" value="murF"/>
    <property type="match status" value="1"/>
</dbReference>
<dbReference type="InterPro" id="IPR035911">
    <property type="entry name" value="MurE/MurF_N"/>
</dbReference>
<dbReference type="InterPro" id="IPR051046">
    <property type="entry name" value="MurCDEF_CellWall_CoF430Synth"/>
</dbReference>
<dbReference type="HAMAP" id="MF_02019">
    <property type="entry name" value="MurF"/>
    <property type="match status" value="1"/>
</dbReference>
<dbReference type="Gene3D" id="3.40.1390.10">
    <property type="entry name" value="MurE/MurF, N-terminal domain"/>
    <property type="match status" value="1"/>
</dbReference>
<keyword evidence="6 10" id="KW-0133">Cell shape</keyword>
<keyword evidence="3 10" id="KW-0132">Cell division</keyword>
<sequence length="452" mass="49934">MLFTTEFLADVFDDYKGAVQDSIEINEVITDSRRQSHKSLFIPLVGESFDGHDFLKGAFDNGAVAILWAKDRELPEFLPAGFPVFYVDDTLEGLQLLAREYRKRINPTVIGITGSNGKTTTKDLVGTVTASYYRTHRTKGNLNNHIGVPLTILSMPPQTEVLVLEMGMSGFGEIELLSKIAEPDYAVITNIGESHIEYLGSREGIAQAKSEILAGLKSDGRLFIDGDEALLSPLKQREDVIGCGFQPDNQITADQIRMYSDKITFRFNGQIAYELNMLGEHNVKNALFAIAIADQLAIPEQYIKSSLSNLELTGMRFEFMSGRNQSTIINDAYNASPTSMKASISVVQQLTGYQRKVLVLGDIFELGEQASALHRQVAAAINQEIDVLFTVGSNAREISDAKQNELRLVQHFDSLDDLTTALLPLLDDGTLVLLKASRGMKLETMLKDIANQ</sequence>
<feature type="domain" description="Mur ligase central" evidence="14">
    <location>
        <begin position="112"/>
        <end position="293"/>
    </location>
</feature>
<comment type="catalytic activity">
    <reaction evidence="10 11">
        <text>D-alanyl-D-alanine + UDP-N-acetyl-alpha-D-muramoyl-L-alanyl-gamma-D-glutamyl-meso-2,6-diaminopimelate + ATP = UDP-N-acetyl-alpha-D-muramoyl-L-alanyl-gamma-D-glutamyl-meso-2,6-diaminopimeloyl-D-alanyl-D-alanine + ADP + phosphate + H(+)</text>
        <dbReference type="Rhea" id="RHEA:28374"/>
        <dbReference type="ChEBI" id="CHEBI:15378"/>
        <dbReference type="ChEBI" id="CHEBI:30616"/>
        <dbReference type="ChEBI" id="CHEBI:43474"/>
        <dbReference type="ChEBI" id="CHEBI:57822"/>
        <dbReference type="ChEBI" id="CHEBI:61386"/>
        <dbReference type="ChEBI" id="CHEBI:83905"/>
        <dbReference type="ChEBI" id="CHEBI:456216"/>
        <dbReference type="EC" id="6.3.2.10"/>
    </reaction>
</comment>
<comment type="pathway">
    <text evidence="10 11">Cell wall biogenesis; peptidoglycan biosynthesis.</text>
</comment>
<reference evidence="15 16" key="1">
    <citation type="submission" date="2019-12" db="EMBL/GenBank/DDBJ databases">
        <title>The whole genome sequencing of a strain isolated from a Mars analog, Dalangtan Playa.</title>
        <authorList>
            <person name="Huang T."/>
        </authorList>
    </citation>
    <scope>NUCLEOTIDE SEQUENCE [LARGE SCALE GENOMIC DNA]</scope>
    <source>
        <strain evidence="15 16">DP4-553-S</strain>
    </source>
</reference>
<evidence type="ECO:0000256" key="7">
    <source>
        <dbReference type="ARBA" id="ARBA00022984"/>
    </source>
</evidence>
<dbReference type="Gene3D" id="3.90.190.20">
    <property type="entry name" value="Mur ligase, C-terminal domain"/>
    <property type="match status" value="1"/>
</dbReference>
<evidence type="ECO:0000256" key="5">
    <source>
        <dbReference type="ARBA" id="ARBA00022840"/>
    </source>
</evidence>
<keyword evidence="4 10" id="KW-0547">Nucleotide-binding</keyword>
<comment type="subcellular location">
    <subcellularLocation>
        <location evidence="10 11">Cytoplasm</location>
    </subcellularLocation>
</comment>
<dbReference type="InterPro" id="IPR013221">
    <property type="entry name" value="Mur_ligase_cen"/>
</dbReference>
<evidence type="ECO:0000256" key="6">
    <source>
        <dbReference type="ARBA" id="ARBA00022960"/>
    </source>
</evidence>
<comment type="function">
    <text evidence="10 11">Involved in cell wall formation. Catalyzes the final step in the synthesis of UDP-N-acetylmuramoyl-pentapeptide, the precursor of murein.</text>
</comment>
<dbReference type="SUPFAM" id="SSF53244">
    <property type="entry name" value="MurD-like peptide ligases, peptide-binding domain"/>
    <property type="match status" value="1"/>
</dbReference>
<gene>
    <name evidence="10 15" type="primary">murF</name>
    <name evidence="15" type="ORF">ERJ70_08450</name>
</gene>
<evidence type="ECO:0000256" key="1">
    <source>
        <dbReference type="ARBA" id="ARBA00022490"/>
    </source>
</evidence>
<dbReference type="InterPro" id="IPR004101">
    <property type="entry name" value="Mur_ligase_C"/>
</dbReference>
<dbReference type="SUPFAM" id="SSF63418">
    <property type="entry name" value="MurE/MurF N-terminal domain"/>
    <property type="match status" value="1"/>
</dbReference>
<dbReference type="InterPro" id="IPR000713">
    <property type="entry name" value="Mur_ligase_N"/>
</dbReference>
<evidence type="ECO:0000256" key="11">
    <source>
        <dbReference type="RuleBase" id="RU004136"/>
    </source>
</evidence>
<evidence type="ECO:0000256" key="9">
    <source>
        <dbReference type="ARBA" id="ARBA00023316"/>
    </source>
</evidence>
<feature type="domain" description="Mur ligase N-terminal catalytic" evidence="12">
    <location>
        <begin position="25"/>
        <end position="102"/>
    </location>
</feature>
<comment type="similarity">
    <text evidence="10">Belongs to the MurCDEF family. MurF subfamily.</text>
</comment>
<dbReference type="Pfam" id="PF08245">
    <property type="entry name" value="Mur_ligase_M"/>
    <property type="match status" value="1"/>
</dbReference>
<evidence type="ECO:0000259" key="12">
    <source>
        <dbReference type="Pfam" id="PF01225"/>
    </source>
</evidence>
<dbReference type="InterPro" id="IPR036565">
    <property type="entry name" value="Mur-like_cat_sf"/>
</dbReference>
<evidence type="ECO:0000256" key="10">
    <source>
        <dbReference type="HAMAP-Rule" id="MF_02019"/>
    </source>
</evidence>
<feature type="domain" description="Mur ligase C-terminal" evidence="13">
    <location>
        <begin position="315"/>
        <end position="438"/>
    </location>
</feature>
<evidence type="ECO:0000256" key="8">
    <source>
        <dbReference type="ARBA" id="ARBA00023306"/>
    </source>
</evidence>
<evidence type="ECO:0000256" key="4">
    <source>
        <dbReference type="ARBA" id="ARBA00022741"/>
    </source>
</evidence>
<accession>A0ABX7VQX1</accession>
<dbReference type="EC" id="6.3.2.10" evidence="10 11"/>
<keyword evidence="16" id="KW-1185">Reference proteome</keyword>
<keyword evidence="8 10" id="KW-0131">Cell cycle</keyword>
<keyword evidence="5 10" id="KW-0067">ATP-binding</keyword>
<dbReference type="InterPro" id="IPR036615">
    <property type="entry name" value="Mur_ligase_C_dom_sf"/>
</dbReference>
<dbReference type="RefSeq" id="WP_209368600.1">
    <property type="nucleotide sequence ID" value="NZ_CP046956.1"/>
</dbReference>
<evidence type="ECO:0000256" key="3">
    <source>
        <dbReference type="ARBA" id="ARBA00022618"/>
    </source>
</evidence>
<dbReference type="Proteomes" id="UP000665043">
    <property type="component" value="Chromosome"/>
</dbReference>
<dbReference type="Pfam" id="PF01225">
    <property type="entry name" value="Mur_ligase"/>
    <property type="match status" value="1"/>
</dbReference>
<keyword evidence="9 10" id="KW-0961">Cell wall biogenesis/degradation</keyword>
<dbReference type="InterPro" id="IPR005863">
    <property type="entry name" value="UDP-N-AcMur_synth"/>
</dbReference>
<keyword evidence="7 10" id="KW-0573">Peptidoglycan synthesis</keyword>
<dbReference type="Pfam" id="PF02875">
    <property type="entry name" value="Mur_ligase_C"/>
    <property type="match status" value="1"/>
</dbReference>
<protein>
    <recommendedName>
        <fullName evidence="10 11">UDP-N-acetylmuramoyl-tripeptide--D-alanyl-D-alanine ligase</fullName>
        <ecNumber evidence="10 11">6.3.2.10</ecNumber>
    </recommendedName>
    <alternativeName>
        <fullName evidence="10">D-alanyl-D-alanine-adding enzyme</fullName>
    </alternativeName>
</protein>
<dbReference type="EMBL" id="CP046956">
    <property type="protein sequence ID" value="QTM99332.1"/>
    <property type="molecule type" value="Genomic_DNA"/>
</dbReference>
<evidence type="ECO:0000313" key="15">
    <source>
        <dbReference type="EMBL" id="QTM99332.1"/>
    </source>
</evidence>
<keyword evidence="2 10" id="KW-0436">Ligase</keyword>
<evidence type="ECO:0000259" key="13">
    <source>
        <dbReference type="Pfam" id="PF02875"/>
    </source>
</evidence>
<keyword evidence="1 10" id="KW-0963">Cytoplasm</keyword>
<dbReference type="SUPFAM" id="SSF53623">
    <property type="entry name" value="MurD-like peptide ligases, catalytic domain"/>
    <property type="match status" value="1"/>
</dbReference>